<evidence type="ECO:0000313" key="9">
    <source>
        <dbReference type="Proteomes" id="UP000599024"/>
    </source>
</evidence>
<evidence type="ECO:0000313" key="8">
    <source>
        <dbReference type="EMBL" id="MBC8208982.1"/>
    </source>
</evidence>
<dbReference type="GO" id="GO:0005737">
    <property type="term" value="C:cytoplasm"/>
    <property type="evidence" value="ECO:0007669"/>
    <property type="project" value="TreeGrafter"/>
</dbReference>
<evidence type="ECO:0000256" key="1">
    <source>
        <dbReference type="ARBA" id="ARBA00022598"/>
    </source>
</evidence>
<dbReference type="PANTHER" id="PTHR12835">
    <property type="entry name" value="BIOTIN PROTEIN LIGASE"/>
    <property type="match status" value="1"/>
</dbReference>
<feature type="domain" description="BPL/LPL catalytic" evidence="7">
    <location>
        <begin position="1"/>
        <end position="181"/>
    </location>
</feature>
<keyword evidence="1 8" id="KW-0436">Ligase</keyword>
<dbReference type="GO" id="GO:0004077">
    <property type="term" value="F:biotin--[biotin carboxyl-carrier protein] ligase activity"/>
    <property type="evidence" value="ECO:0007669"/>
    <property type="project" value="UniProtKB-EC"/>
</dbReference>
<name>A0A8J6N8S1_9BACT</name>
<proteinExistence type="predicted"/>
<dbReference type="SUPFAM" id="SSF50037">
    <property type="entry name" value="C-terminal domain of transcriptional repressors"/>
    <property type="match status" value="1"/>
</dbReference>
<dbReference type="InterPro" id="IPR003142">
    <property type="entry name" value="BPL_C"/>
</dbReference>
<dbReference type="AlphaFoldDB" id="A0A8J6N8S1"/>
<dbReference type="InterPro" id="IPR004143">
    <property type="entry name" value="BPL_LPL_catalytic"/>
</dbReference>
<dbReference type="PROSITE" id="PS51733">
    <property type="entry name" value="BPL_LPL_CATALYTIC"/>
    <property type="match status" value="1"/>
</dbReference>
<evidence type="ECO:0000256" key="3">
    <source>
        <dbReference type="ARBA" id="ARBA00022840"/>
    </source>
</evidence>
<dbReference type="Proteomes" id="UP000599024">
    <property type="component" value="Unassembled WGS sequence"/>
</dbReference>
<evidence type="ECO:0000256" key="2">
    <source>
        <dbReference type="ARBA" id="ARBA00022741"/>
    </source>
</evidence>
<dbReference type="Pfam" id="PF03099">
    <property type="entry name" value="BPL_LplA_LipB"/>
    <property type="match status" value="1"/>
</dbReference>
<comment type="caution">
    <text evidence="8">The sequence shown here is derived from an EMBL/GenBank/DDBJ whole genome shotgun (WGS) entry which is preliminary data.</text>
</comment>
<dbReference type="PANTHER" id="PTHR12835:SF5">
    <property type="entry name" value="BIOTIN--PROTEIN LIGASE"/>
    <property type="match status" value="1"/>
</dbReference>
<gene>
    <name evidence="8" type="ORF">H8E79_07430</name>
</gene>
<organism evidence="8 9">
    <name type="scientific">Candidatus Desulfatifera sulfidica</name>
    <dbReference type="NCBI Taxonomy" id="2841691"/>
    <lineage>
        <taxon>Bacteria</taxon>
        <taxon>Pseudomonadati</taxon>
        <taxon>Thermodesulfobacteriota</taxon>
        <taxon>Desulfobulbia</taxon>
        <taxon>Desulfobulbales</taxon>
        <taxon>Desulfobulbaceae</taxon>
        <taxon>Candidatus Desulfatifera</taxon>
    </lineage>
</organism>
<keyword evidence="3" id="KW-0067">ATP-binding</keyword>
<accession>A0A8J6N8S1</accession>
<dbReference type="CDD" id="cd16442">
    <property type="entry name" value="BPL"/>
    <property type="match status" value="1"/>
</dbReference>
<keyword evidence="4" id="KW-0092">Biotin</keyword>
<dbReference type="InterPro" id="IPR004408">
    <property type="entry name" value="Biotin_CoA_COase_ligase"/>
</dbReference>
<dbReference type="NCBIfam" id="TIGR00121">
    <property type="entry name" value="birA_ligase"/>
    <property type="match status" value="1"/>
</dbReference>
<dbReference type="GO" id="GO:0005524">
    <property type="term" value="F:ATP binding"/>
    <property type="evidence" value="ECO:0007669"/>
    <property type="project" value="UniProtKB-KW"/>
</dbReference>
<dbReference type="SUPFAM" id="SSF55681">
    <property type="entry name" value="Class II aaRS and biotin synthetases"/>
    <property type="match status" value="1"/>
</dbReference>
<keyword evidence="2" id="KW-0547">Nucleotide-binding</keyword>
<dbReference type="EMBL" id="JACNLK010000067">
    <property type="protein sequence ID" value="MBC8208982.1"/>
    <property type="molecule type" value="Genomic_DNA"/>
</dbReference>
<dbReference type="Gene3D" id="3.30.930.10">
    <property type="entry name" value="Bira Bifunctional Protein, Domain 2"/>
    <property type="match status" value="1"/>
</dbReference>
<evidence type="ECO:0000259" key="7">
    <source>
        <dbReference type="PROSITE" id="PS51733"/>
    </source>
</evidence>
<reference evidence="8 9" key="1">
    <citation type="submission" date="2020-08" db="EMBL/GenBank/DDBJ databases">
        <title>Bridging the membrane lipid divide: bacteria of the FCB group superphylum have the potential to synthesize archaeal ether lipids.</title>
        <authorList>
            <person name="Villanueva L."/>
            <person name="Von Meijenfeldt F.A.B."/>
            <person name="Westbye A.B."/>
            <person name="Yadav S."/>
            <person name="Hopmans E.C."/>
            <person name="Dutilh B.E."/>
            <person name="Sinninghe Damste J.S."/>
        </authorList>
    </citation>
    <scope>NUCLEOTIDE SEQUENCE [LARGE SCALE GENOMIC DNA]</scope>
    <source>
        <strain evidence="8">NIOZ-UU81</strain>
    </source>
</reference>
<evidence type="ECO:0000256" key="5">
    <source>
        <dbReference type="ARBA" id="ARBA00024227"/>
    </source>
</evidence>
<evidence type="ECO:0000256" key="4">
    <source>
        <dbReference type="ARBA" id="ARBA00023267"/>
    </source>
</evidence>
<dbReference type="InterPro" id="IPR045864">
    <property type="entry name" value="aa-tRNA-synth_II/BPL/LPL"/>
</dbReference>
<dbReference type="Pfam" id="PF02237">
    <property type="entry name" value="BPL_C"/>
    <property type="match status" value="1"/>
</dbReference>
<dbReference type="InterPro" id="IPR008988">
    <property type="entry name" value="Transcriptional_repressor_C"/>
</dbReference>
<dbReference type="Gene3D" id="2.30.30.100">
    <property type="match status" value="1"/>
</dbReference>
<dbReference type="EC" id="6.3.4.15" evidence="5"/>
<evidence type="ECO:0000256" key="6">
    <source>
        <dbReference type="ARBA" id="ARBA00047846"/>
    </source>
</evidence>
<protein>
    <recommendedName>
        <fullName evidence="5">biotin--[biotin carboxyl-carrier protein] ligase</fullName>
        <ecNumber evidence="5">6.3.4.15</ecNumber>
    </recommendedName>
</protein>
<sequence>MDDCLILEETESTNSVAEGLARDGALHGFAVLAKKQTGGRGRLGRFWVSPGGLGLYCTIILRPNLELIDYPKLTLAAGVAVAEALAGLGVITDLKWPNDIFIAGRKCGGILVESSALEEESANNYALVGIGLNVNTTAVDFDKLSHQAISLRQACGGKIFNIDEIFSVIRKAILAEVCELERHGFARILDRWQRYDLLRGRRARWLRNDGVVVEGLAEGIDDQGQLLVRTDDGVIHPVISGDVNLVQHGSTK</sequence>
<comment type="catalytic activity">
    <reaction evidence="6">
        <text>biotin + L-lysyl-[protein] + ATP = N(6)-biotinyl-L-lysyl-[protein] + AMP + diphosphate + H(+)</text>
        <dbReference type="Rhea" id="RHEA:11756"/>
        <dbReference type="Rhea" id="RHEA-COMP:9752"/>
        <dbReference type="Rhea" id="RHEA-COMP:10505"/>
        <dbReference type="ChEBI" id="CHEBI:15378"/>
        <dbReference type="ChEBI" id="CHEBI:29969"/>
        <dbReference type="ChEBI" id="CHEBI:30616"/>
        <dbReference type="ChEBI" id="CHEBI:33019"/>
        <dbReference type="ChEBI" id="CHEBI:57586"/>
        <dbReference type="ChEBI" id="CHEBI:83144"/>
        <dbReference type="ChEBI" id="CHEBI:456215"/>
        <dbReference type="EC" id="6.3.4.15"/>
    </reaction>
</comment>